<keyword evidence="1" id="KW-1133">Transmembrane helix</keyword>
<feature type="transmembrane region" description="Helical" evidence="1">
    <location>
        <begin position="106"/>
        <end position="129"/>
    </location>
</feature>
<accession>A0A9D4LVY3</accession>
<organism evidence="2 3">
    <name type="scientific">Dreissena polymorpha</name>
    <name type="common">Zebra mussel</name>
    <name type="synonym">Mytilus polymorpha</name>
    <dbReference type="NCBI Taxonomy" id="45954"/>
    <lineage>
        <taxon>Eukaryota</taxon>
        <taxon>Metazoa</taxon>
        <taxon>Spiralia</taxon>
        <taxon>Lophotrochozoa</taxon>
        <taxon>Mollusca</taxon>
        <taxon>Bivalvia</taxon>
        <taxon>Autobranchia</taxon>
        <taxon>Heteroconchia</taxon>
        <taxon>Euheterodonta</taxon>
        <taxon>Imparidentia</taxon>
        <taxon>Neoheterodontei</taxon>
        <taxon>Myida</taxon>
        <taxon>Dreissenoidea</taxon>
        <taxon>Dreissenidae</taxon>
        <taxon>Dreissena</taxon>
    </lineage>
</organism>
<reference evidence="2" key="1">
    <citation type="journal article" date="2019" name="bioRxiv">
        <title>The Genome of the Zebra Mussel, Dreissena polymorpha: A Resource for Invasive Species Research.</title>
        <authorList>
            <person name="McCartney M.A."/>
            <person name="Auch B."/>
            <person name="Kono T."/>
            <person name="Mallez S."/>
            <person name="Zhang Y."/>
            <person name="Obille A."/>
            <person name="Becker A."/>
            <person name="Abrahante J.E."/>
            <person name="Garbe J."/>
            <person name="Badalamenti J.P."/>
            <person name="Herman A."/>
            <person name="Mangelson H."/>
            <person name="Liachko I."/>
            <person name="Sullivan S."/>
            <person name="Sone E.D."/>
            <person name="Koren S."/>
            <person name="Silverstein K.A.T."/>
            <person name="Beckman K.B."/>
            <person name="Gohl D.M."/>
        </authorList>
    </citation>
    <scope>NUCLEOTIDE SEQUENCE</scope>
    <source>
        <strain evidence="2">Duluth1</strain>
        <tissue evidence="2">Whole animal</tissue>
    </source>
</reference>
<dbReference type="AlphaFoldDB" id="A0A9D4LVY3"/>
<sequence length="142" mass="16188">MCWCISLLALACAWDKELHSSLHKLWMDISGYLLLCTFYVLVFYFTSTSLCLEQGATIYNTKTMDGHKWLPTSWYILCAGVFRLLALACAWDKEVHFSKQKQRTNISGYLLLGTFYVLVVFFTSTSLCLGQGATIHITETMD</sequence>
<keyword evidence="1" id="KW-0812">Transmembrane</keyword>
<keyword evidence="1" id="KW-0472">Membrane</keyword>
<evidence type="ECO:0000256" key="1">
    <source>
        <dbReference type="SAM" id="Phobius"/>
    </source>
</evidence>
<comment type="caution">
    <text evidence="2">The sequence shown here is derived from an EMBL/GenBank/DDBJ whole genome shotgun (WGS) entry which is preliminary data.</text>
</comment>
<name>A0A9D4LVY3_DREPO</name>
<proteinExistence type="predicted"/>
<gene>
    <name evidence="2" type="ORF">DPMN_027773</name>
</gene>
<dbReference type="Proteomes" id="UP000828390">
    <property type="component" value="Unassembled WGS sequence"/>
</dbReference>
<keyword evidence="3" id="KW-1185">Reference proteome</keyword>
<feature type="transmembrane region" description="Helical" evidence="1">
    <location>
        <begin position="73"/>
        <end position="91"/>
    </location>
</feature>
<protein>
    <submittedName>
        <fullName evidence="2">Uncharacterized protein</fullName>
    </submittedName>
</protein>
<feature type="transmembrane region" description="Helical" evidence="1">
    <location>
        <begin position="29"/>
        <end position="52"/>
    </location>
</feature>
<evidence type="ECO:0000313" key="3">
    <source>
        <dbReference type="Proteomes" id="UP000828390"/>
    </source>
</evidence>
<dbReference type="EMBL" id="JAIWYP010000002">
    <property type="protein sequence ID" value="KAH3864747.1"/>
    <property type="molecule type" value="Genomic_DNA"/>
</dbReference>
<reference evidence="2" key="2">
    <citation type="submission" date="2020-11" db="EMBL/GenBank/DDBJ databases">
        <authorList>
            <person name="McCartney M.A."/>
            <person name="Auch B."/>
            <person name="Kono T."/>
            <person name="Mallez S."/>
            <person name="Becker A."/>
            <person name="Gohl D.M."/>
            <person name="Silverstein K.A.T."/>
            <person name="Koren S."/>
            <person name="Bechman K.B."/>
            <person name="Herman A."/>
            <person name="Abrahante J.E."/>
            <person name="Garbe J."/>
        </authorList>
    </citation>
    <scope>NUCLEOTIDE SEQUENCE</scope>
    <source>
        <strain evidence="2">Duluth1</strain>
        <tissue evidence="2">Whole animal</tissue>
    </source>
</reference>
<evidence type="ECO:0000313" key="2">
    <source>
        <dbReference type="EMBL" id="KAH3864747.1"/>
    </source>
</evidence>